<feature type="transmembrane region" description="Helical" evidence="12">
    <location>
        <begin position="1359"/>
        <end position="1381"/>
    </location>
</feature>
<feature type="region of interest" description="Disordered" evidence="11">
    <location>
        <begin position="1"/>
        <end position="23"/>
    </location>
</feature>
<dbReference type="SMART" id="SM00326">
    <property type="entry name" value="SH3"/>
    <property type="match status" value="2"/>
</dbReference>
<gene>
    <name evidence="15" type="ORF">I79_014208</name>
</gene>
<feature type="coiled-coil region" evidence="10">
    <location>
        <begin position="396"/>
        <end position="434"/>
    </location>
</feature>
<feature type="region of interest" description="Disordered" evidence="11">
    <location>
        <begin position="308"/>
        <end position="370"/>
    </location>
</feature>
<keyword evidence="10" id="KW-0175">Coiled coil</keyword>
<feature type="transmembrane region" description="Helical" evidence="12">
    <location>
        <begin position="1387"/>
        <end position="1413"/>
    </location>
</feature>
<evidence type="ECO:0000256" key="4">
    <source>
        <dbReference type="ARBA" id="ARBA00022692"/>
    </source>
</evidence>
<keyword evidence="4 12" id="KW-0812">Transmembrane</keyword>
<feature type="compositionally biased region" description="Basic and acidic residues" evidence="11">
    <location>
        <begin position="181"/>
        <end position="194"/>
    </location>
</feature>
<dbReference type="InterPro" id="IPR046338">
    <property type="entry name" value="GAIN_dom_sf"/>
</dbReference>
<dbReference type="STRING" id="10029.G3HTI3"/>
<feature type="transmembrane region" description="Helical" evidence="12">
    <location>
        <begin position="780"/>
        <end position="803"/>
    </location>
</feature>
<evidence type="ECO:0000256" key="9">
    <source>
        <dbReference type="ARBA" id="ARBA00035627"/>
    </source>
</evidence>
<feature type="region of interest" description="Disordered" evidence="11">
    <location>
        <begin position="181"/>
        <end position="269"/>
    </location>
</feature>
<dbReference type="CDD" id="cd15994">
    <property type="entry name" value="7tmB2_GPR111_115"/>
    <property type="match status" value="1"/>
</dbReference>
<keyword evidence="3" id="KW-0728">SH3 domain</keyword>
<evidence type="ECO:0000259" key="13">
    <source>
        <dbReference type="PROSITE" id="PS50221"/>
    </source>
</evidence>
<dbReference type="Gene3D" id="1.20.1070.10">
    <property type="entry name" value="Rhodopsin 7-helix transmembrane proteins"/>
    <property type="match status" value="2"/>
</dbReference>
<dbReference type="GO" id="GO:0016020">
    <property type="term" value="C:membrane"/>
    <property type="evidence" value="ECO:0007669"/>
    <property type="project" value="UniProtKB-SubCell"/>
</dbReference>
<feature type="domain" description="GAIN-B" evidence="13">
    <location>
        <begin position="550"/>
        <end position="694"/>
    </location>
</feature>
<dbReference type="InterPro" id="IPR051587">
    <property type="entry name" value="Adhesion_GPCR"/>
</dbReference>
<feature type="domain" description="G-protein coupled receptors family 2 profile 2" evidence="14">
    <location>
        <begin position="698"/>
        <end position="953"/>
    </location>
</feature>
<evidence type="ECO:0000256" key="12">
    <source>
        <dbReference type="SAM" id="Phobius"/>
    </source>
</evidence>
<evidence type="ECO:0000256" key="2">
    <source>
        <dbReference type="ARBA" id="ARBA00007343"/>
    </source>
</evidence>
<feature type="transmembrane region" description="Helical" evidence="12">
    <location>
        <begin position="900"/>
        <end position="923"/>
    </location>
</feature>
<dbReference type="InterPro" id="IPR001452">
    <property type="entry name" value="SH3_domain"/>
</dbReference>
<feature type="compositionally biased region" description="Pro residues" evidence="11">
    <location>
        <begin position="156"/>
        <end position="166"/>
    </location>
</feature>
<accession>G3HTI3</accession>
<feature type="compositionally biased region" description="Basic and acidic residues" evidence="11">
    <location>
        <begin position="332"/>
        <end position="354"/>
    </location>
</feature>
<evidence type="ECO:0000256" key="10">
    <source>
        <dbReference type="SAM" id="Coils"/>
    </source>
</evidence>
<feature type="compositionally biased region" description="Pro residues" evidence="11">
    <location>
        <begin position="200"/>
        <end position="210"/>
    </location>
</feature>
<dbReference type="Pfam" id="PF00002">
    <property type="entry name" value="7tm_2"/>
    <property type="match status" value="2"/>
</dbReference>
<dbReference type="EMBL" id="JH000699">
    <property type="protein sequence ID" value="EGW10641.1"/>
    <property type="molecule type" value="Genomic_DNA"/>
</dbReference>
<feature type="transmembrane region" description="Helical" evidence="12">
    <location>
        <begin position="1157"/>
        <end position="1182"/>
    </location>
</feature>
<evidence type="ECO:0000313" key="15">
    <source>
        <dbReference type="EMBL" id="EGW10641.1"/>
    </source>
</evidence>
<feature type="compositionally biased region" description="Low complexity" evidence="11">
    <location>
        <begin position="355"/>
        <end position="370"/>
    </location>
</feature>
<name>G3HTI3_CRIGR</name>
<evidence type="ECO:0000256" key="11">
    <source>
        <dbReference type="SAM" id="MobiDB-lite"/>
    </source>
</evidence>
<evidence type="ECO:0000256" key="6">
    <source>
        <dbReference type="ARBA" id="ARBA00023136"/>
    </source>
</evidence>
<evidence type="ECO:0000256" key="3">
    <source>
        <dbReference type="ARBA" id="ARBA00022443"/>
    </source>
</evidence>
<dbReference type="eggNOG" id="KOG4193">
    <property type="taxonomic scope" value="Eukaryota"/>
</dbReference>
<dbReference type="InterPro" id="IPR000203">
    <property type="entry name" value="GPS"/>
</dbReference>
<dbReference type="PRINTS" id="PR00249">
    <property type="entry name" value="GPCRSECRETIN"/>
</dbReference>
<feature type="transmembrane region" description="Helical" evidence="12">
    <location>
        <begin position="1236"/>
        <end position="1259"/>
    </location>
</feature>
<feature type="transmembrane region" description="Helical" evidence="12">
    <location>
        <begin position="1271"/>
        <end position="1293"/>
    </location>
</feature>
<dbReference type="FunFam" id="1.20.1070.10:FF:000058">
    <property type="entry name" value="Adhesion G protein-coupled receptor F5"/>
    <property type="match status" value="2"/>
</dbReference>
<feature type="region of interest" description="Disordered" evidence="11">
    <location>
        <begin position="149"/>
        <end position="169"/>
    </location>
</feature>
<dbReference type="SUPFAM" id="SSF50044">
    <property type="entry name" value="SH3-domain"/>
    <property type="match status" value="2"/>
</dbReference>
<keyword evidence="7" id="KW-1015">Disulfide bond</keyword>
<dbReference type="Gene3D" id="2.30.30.40">
    <property type="entry name" value="SH3 Domains"/>
    <property type="match status" value="2"/>
</dbReference>
<evidence type="ECO:0000259" key="14">
    <source>
        <dbReference type="PROSITE" id="PS50261"/>
    </source>
</evidence>
<keyword evidence="8" id="KW-0325">Glycoprotein</keyword>
<feature type="transmembrane region" description="Helical" evidence="12">
    <location>
        <begin position="810"/>
        <end position="832"/>
    </location>
</feature>
<dbReference type="GO" id="GO:0007166">
    <property type="term" value="P:cell surface receptor signaling pathway"/>
    <property type="evidence" value="ECO:0007669"/>
    <property type="project" value="InterPro"/>
</dbReference>
<evidence type="ECO:0000256" key="1">
    <source>
        <dbReference type="ARBA" id="ARBA00004141"/>
    </source>
</evidence>
<feature type="transmembrane region" description="Helical" evidence="12">
    <location>
        <begin position="1194"/>
        <end position="1216"/>
    </location>
</feature>
<feature type="transmembrane region" description="Helical" evidence="12">
    <location>
        <begin position="735"/>
        <end position="760"/>
    </location>
</feature>
<dbReference type="InterPro" id="IPR057244">
    <property type="entry name" value="GAIN_B"/>
</dbReference>
<keyword evidence="6 12" id="KW-0472">Membrane</keyword>
<dbReference type="PANTHER" id="PTHR45813:SF1">
    <property type="entry name" value="ADHESION G PROTEIN-COUPLED RECEPTOR F4"/>
    <property type="match status" value="1"/>
</dbReference>
<feature type="transmembrane region" description="Helical" evidence="12">
    <location>
        <begin position="1313"/>
        <end position="1338"/>
    </location>
</feature>
<dbReference type="Pfam" id="PF00018">
    <property type="entry name" value="SH3_1"/>
    <property type="match status" value="1"/>
</dbReference>
<keyword evidence="15" id="KW-0675">Receptor</keyword>
<feature type="transmembrane region" description="Helical" evidence="12">
    <location>
        <begin position="697"/>
        <end position="723"/>
    </location>
</feature>
<feature type="transmembrane region" description="Helical" evidence="12">
    <location>
        <begin position="852"/>
        <end position="879"/>
    </location>
</feature>
<dbReference type="InterPro" id="IPR000832">
    <property type="entry name" value="GPCR_2_secretin-like"/>
</dbReference>
<evidence type="ECO:0000313" key="16">
    <source>
        <dbReference type="Proteomes" id="UP000001075"/>
    </source>
</evidence>
<dbReference type="GlyGen" id="G3HTI3">
    <property type="glycosylation" value="2 sites"/>
</dbReference>
<dbReference type="PaxDb" id="10029-XP_007624927.1"/>
<dbReference type="Proteomes" id="UP000001075">
    <property type="component" value="Unassembled WGS sequence"/>
</dbReference>
<protein>
    <submittedName>
        <fullName evidence="15">Putative G-protein coupled receptor 111</fullName>
    </submittedName>
</protein>
<dbReference type="GO" id="GO:0007189">
    <property type="term" value="P:adenylate cyclase-activating G protein-coupled receptor signaling pathway"/>
    <property type="evidence" value="ECO:0007669"/>
    <property type="project" value="TreeGrafter"/>
</dbReference>
<dbReference type="GO" id="GO:0004930">
    <property type="term" value="F:G protein-coupled receptor activity"/>
    <property type="evidence" value="ECO:0007669"/>
    <property type="project" value="InterPro"/>
</dbReference>
<dbReference type="PANTHER" id="PTHR45813">
    <property type="entry name" value="IG-LIKE DOMAIN-CONTAINING PROTEIN"/>
    <property type="match status" value="1"/>
</dbReference>
<evidence type="ECO:0000256" key="7">
    <source>
        <dbReference type="ARBA" id="ARBA00023157"/>
    </source>
</evidence>
<dbReference type="PROSITE" id="PS50261">
    <property type="entry name" value="G_PROTEIN_RECEP_F2_4"/>
    <property type="match status" value="2"/>
</dbReference>
<dbReference type="SMART" id="SM00303">
    <property type="entry name" value="GPS"/>
    <property type="match status" value="2"/>
</dbReference>
<dbReference type="InParanoid" id="G3HTI3"/>
<dbReference type="Gene3D" id="2.60.220.50">
    <property type="match status" value="2"/>
</dbReference>
<dbReference type="InterPro" id="IPR017981">
    <property type="entry name" value="GPCR_2-like_7TM"/>
</dbReference>
<organism evidence="15 16">
    <name type="scientific">Cricetulus griseus</name>
    <name type="common">Chinese hamster</name>
    <name type="synonym">Cricetulus barabensis griseus</name>
    <dbReference type="NCBI Taxonomy" id="10029"/>
    <lineage>
        <taxon>Eukaryota</taxon>
        <taxon>Metazoa</taxon>
        <taxon>Chordata</taxon>
        <taxon>Craniata</taxon>
        <taxon>Vertebrata</taxon>
        <taxon>Euteleostomi</taxon>
        <taxon>Mammalia</taxon>
        <taxon>Eutheria</taxon>
        <taxon>Euarchontoglires</taxon>
        <taxon>Glires</taxon>
        <taxon>Rodentia</taxon>
        <taxon>Myomorpha</taxon>
        <taxon>Muroidea</taxon>
        <taxon>Cricetidae</taxon>
        <taxon>Cricetinae</taxon>
        <taxon>Cricetulus</taxon>
    </lineage>
</organism>
<evidence type="ECO:0000256" key="8">
    <source>
        <dbReference type="ARBA" id="ARBA00023180"/>
    </source>
</evidence>
<dbReference type="FunFam" id="2.60.220.50:FF:000015">
    <property type="entry name" value="Adhesion G protein-coupled receptor F4"/>
    <property type="match status" value="2"/>
</dbReference>
<comment type="function">
    <text evidence="9">Orphan receptor.</text>
</comment>
<evidence type="ECO:0000256" key="5">
    <source>
        <dbReference type="ARBA" id="ARBA00022989"/>
    </source>
</evidence>
<feature type="domain" description="GAIN-B" evidence="13">
    <location>
        <begin position="1004"/>
        <end position="1154"/>
    </location>
</feature>
<comment type="subcellular location">
    <subcellularLocation>
        <location evidence="1">Membrane</location>
        <topology evidence="1">Multi-pass membrane protein</topology>
    </subcellularLocation>
</comment>
<dbReference type="Pfam" id="PF01825">
    <property type="entry name" value="GPS"/>
    <property type="match status" value="2"/>
</dbReference>
<feature type="domain" description="G-protein coupled receptors family 2 profile 2" evidence="14">
    <location>
        <begin position="1158"/>
        <end position="1409"/>
    </location>
</feature>
<feature type="compositionally biased region" description="Basic and acidic residues" evidence="11">
    <location>
        <begin position="252"/>
        <end position="264"/>
    </location>
</feature>
<dbReference type="PROSITE" id="PS50221">
    <property type="entry name" value="GAIN_B"/>
    <property type="match status" value="2"/>
</dbReference>
<dbReference type="InterPro" id="IPR036028">
    <property type="entry name" value="SH3-like_dom_sf"/>
</dbReference>
<proteinExistence type="inferred from homology"/>
<comment type="similarity">
    <text evidence="2">Belongs to the G-protein coupled receptor 2 family. Adhesion G-protein coupled receptor (ADGR) subfamily.</text>
</comment>
<sequence length="1424" mass="158181">MFPDNFVKEIKRDTEPKDDNLPIKRERHGNVASLVQRISTYGLPAGGIQPHPQAKAIKKKTKKRQCKVLFDYIPQNEDELELTVGDIIDINEEPLILQSLGSRTQNVEVTKPDTDGKIKAKEYCRTLFAYEGTNEDELTFKEGEIIHLISKKPKKPPPPVKGPAPKPDLLAAEKKVFPLKSEEKDEKSLLEQKPCKPAAPQVPPKKPTPPTKANNLLRSPGTVYPKRPDKPVPPPPPTAKINGEISTISSKIETEPVSKPKLDPEQLPVRPKSVDFDALLVRNSKETDTVNFDDIASSENLLHLTANRPKMPGRRLPGRFNGGHSPTQSPEKTMKLPKEDDSGNLKLLELKKDTSYSSKPSLSTPSSASKVNTSAFLTPLELKAKAESDDVKKSPLDELRAQMNELLGMVDALRRDHGKELEKLRKELEEEKVMRNVCDGVCKDNAAPCFQSCPPESEGNMKFSCKAKKWHKVTETCHTLNAISIFESYSAMANHILNSKSISNWTFIQDRNSSCVLLQSINSFASKLFVKEHLINISHVFIHTMGTNMSRDSLGKNFTFSMRINDTSDEITGSVLFTTEELQNVPSPSQVISIAFPTLGAILEASLLETTTVNGLVLSVILPKELKKISLMFEKISKAEGRKSQCVGWHSLESRWDRRACKLIQENSQQAVCRCWPNKSFTSFSILMSPDTLETPVLIYITYIGLGISICSLVICLFIEAFVWSQVTKTEISYLRHLCIANIAATLLMADVWFIVASFFSGPMSHHNGCVAATFFVHFFYLAVFFWMLAKALLILYGILIVFHTLPKSFLVASLFSVGYGCPLVIAVITLAVTEPGKGYLRPEACWLNWDITKALLAFVVPALVIVAVNLITVTLVIIKTQRAAIGSSMFQEVRAIVRICKNIAILTPLLGLTWGFGLAMVIDGRSLAFHIIFSLLNALQNYGKMANHILSKTAISNWAFIPNKNASSDLLESVNSFAKKLQVHSESESIVNELFIQTKGARIYHNTSKNSFNLSMPMDKDTEDVLVLIEIPRHALHKLPSNASQAIGIAFPTLGAILKEVHGPNMNLSKPINSLILSLVLPEELKEIILIFEKINKSQSTSSHCVGWHLEKRQWDESPCKMVLDSTGTVNCHCNYNRAVTSFSILMSSKPVRDTVLSYITFIGISVSIFSLVLCLVVEAVVWSRVVVTEISYMRHVCIVNIAVSLLSANVWFIIGSSANVQEDHKWCVAVTFFNHFFFLSLFFWMLFKGLLIVYGILVVFRRMMKSRMMAIGFAIGYGCPLVIAVITVSVTEPGEGYIRKDACWLNWNQTKALLAFAIPALAIVAVNLLVVLAVAINTQRPLIGSSKSQDMAIVIRISKNVAILTPLLGLTWGFGLVTLLEGTHLVFHIIFALLNAFQVSSIEGFALCFWLDTKGVAVIYLP</sequence>
<keyword evidence="5 12" id="KW-1133">Transmembrane helix</keyword>
<reference evidence="16" key="1">
    <citation type="journal article" date="2011" name="Nat. Biotechnol.">
        <title>The genomic sequence of the Chinese hamster ovary (CHO)-K1 cell line.</title>
        <authorList>
            <person name="Xu X."/>
            <person name="Nagarajan H."/>
            <person name="Lewis N.E."/>
            <person name="Pan S."/>
            <person name="Cai Z."/>
            <person name="Liu X."/>
            <person name="Chen W."/>
            <person name="Xie M."/>
            <person name="Wang W."/>
            <person name="Hammond S."/>
            <person name="Andersen M.R."/>
            <person name="Neff N."/>
            <person name="Passarelli B."/>
            <person name="Koh W."/>
            <person name="Fan H.C."/>
            <person name="Wang J."/>
            <person name="Gui Y."/>
            <person name="Lee K.H."/>
            <person name="Betenbaugh M.J."/>
            <person name="Quake S.R."/>
            <person name="Famili I."/>
            <person name="Palsson B.O."/>
            <person name="Wang J."/>
        </authorList>
    </citation>
    <scope>NUCLEOTIDE SEQUENCE [LARGE SCALE GENOMIC DNA]</scope>
    <source>
        <strain evidence="16">CHO K1 cell line</strain>
    </source>
</reference>